<evidence type="ECO:0000313" key="1">
    <source>
        <dbReference type="EMBL" id="KAK0608363.1"/>
    </source>
</evidence>
<comment type="caution">
    <text evidence="1">The sequence shown here is derived from an EMBL/GenBank/DDBJ whole genome shotgun (WGS) entry which is preliminary data.</text>
</comment>
<protein>
    <submittedName>
        <fullName evidence="1">Uncharacterized protein</fullName>
    </submittedName>
</protein>
<dbReference type="PANTHER" id="PTHR15922:SF2">
    <property type="entry name" value="NBAS SUBUNIT OF NRZ TETHERING COMPLEX"/>
    <property type="match status" value="1"/>
</dbReference>
<dbReference type="GO" id="GO:0006890">
    <property type="term" value="P:retrograde vesicle-mediated transport, Golgi to endoplasmic reticulum"/>
    <property type="evidence" value="ECO:0007669"/>
    <property type="project" value="TreeGrafter"/>
</dbReference>
<dbReference type="PANTHER" id="PTHR15922">
    <property type="entry name" value="NEUROBLASTOMA-AMPLIFIED SEQUENCE"/>
    <property type="match status" value="1"/>
</dbReference>
<keyword evidence="2" id="KW-1185">Reference proteome</keyword>
<sequence length="190" mass="21748">MPKGDALRKLEERGVVIRFVIGRSANRGDSLDRNIDEENRTTKDFLILEGHEEAHEEWPKKTILTYTSNYPPQPHQQSNEGVKGGLLSLLSIPGVNKLKEKWSEYRRSKKISRLVSLFISQIGERVAVAAGNHITILLKEDDYQKPFGTFTNSQLEIVDELRHDDSSLEVWYPSPGVDPLNRMIYCSWVI</sequence>
<proteinExistence type="predicted"/>
<evidence type="ECO:0000313" key="2">
    <source>
        <dbReference type="Proteomes" id="UP001168877"/>
    </source>
</evidence>
<dbReference type="GO" id="GO:0000149">
    <property type="term" value="F:SNARE binding"/>
    <property type="evidence" value="ECO:0007669"/>
    <property type="project" value="TreeGrafter"/>
</dbReference>
<dbReference type="Proteomes" id="UP001168877">
    <property type="component" value="Unassembled WGS sequence"/>
</dbReference>
<accession>A0AA39TT00</accession>
<gene>
    <name evidence="1" type="ORF">LWI29_029646</name>
</gene>
<name>A0AA39TT00_ACESA</name>
<dbReference type="EMBL" id="JAUESC010000001">
    <property type="protein sequence ID" value="KAK0608363.1"/>
    <property type="molecule type" value="Genomic_DNA"/>
</dbReference>
<dbReference type="AlphaFoldDB" id="A0AA39TT00"/>
<dbReference type="GO" id="GO:0070939">
    <property type="term" value="C:Dsl1/NZR complex"/>
    <property type="evidence" value="ECO:0007669"/>
    <property type="project" value="TreeGrafter"/>
</dbReference>
<organism evidence="1 2">
    <name type="scientific">Acer saccharum</name>
    <name type="common">Sugar maple</name>
    <dbReference type="NCBI Taxonomy" id="4024"/>
    <lineage>
        <taxon>Eukaryota</taxon>
        <taxon>Viridiplantae</taxon>
        <taxon>Streptophyta</taxon>
        <taxon>Embryophyta</taxon>
        <taxon>Tracheophyta</taxon>
        <taxon>Spermatophyta</taxon>
        <taxon>Magnoliopsida</taxon>
        <taxon>eudicotyledons</taxon>
        <taxon>Gunneridae</taxon>
        <taxon>Pentapetalae</taxon>
        <taxon>rosids</taxon>
        <taxon>malvids</taxon>
        <taxon>Sapindales</taxon>
        <taxon>Sapindaceae</taxon>
        <taxon>Hippocastanoideae</taxon>
        <taxon>Acereae</taxon>
        <taxon>Acer</taxon>
    </lineage>
</organism>
<reference evidence="1" key="2">
    <citation type="submission" date="2023-06" db="EMBL/GenBank/DDBJ databases">
        <authorList>
            <person name="Swenson N.G."/>
            <person name="Wegrzyn J.L."/>
            <person name="Mcevoy S.L."/>
        </authorList>
    </citation>
    <scope>NUCLEOTIDE SEQUENCE</scope>
    <source>
        <strain evidence="1">NS2018</strain>
        <tissue evidence="1">Leaf</tissue>
    </source>
</reference>
<reference evidence="1" key="1">
    <citation type="journal article" date="2022" name="Plant J.">
        <title>Strategies of tolerance reflected in two North American maple genomes.</title>
        <authorList>
            <person name="McEvoy S.L."/>
            <person name="Sezen U.U."/>
            <person name="Trouern-Trend A."/>
            <person name="McMahon S.M."/>
            <person name="Schaberg P.G."/>
            <person name="Yang J."/>
            <person name="Wegrzyn J.L."/>
            <person name="Swenson N.G."/>
        </authorList>
    </citation>
    <scope>NUCLEOTIDE SEQUENCE</scope>
    <source>
        <strain evidence="1">NS2018</strain>
    </source>
</reference>